<protein>
    <submittedName>
        <fullName evidence="2">Uncharacterized protein</fullName>
    </submittedName>
</protein>
<dbReference type="KEGG" id="this:HZT40_20685"/>
<evidence type="ECO:0000313" key="3">
    <source>
        <dbReference type="Proteomes" id="UP000510621"/>
    </source>
</evidence>
<accession>A0A7L6AXC8</accession>
<gene>
    <name evidence="2" type="ORF">HZT40_20685</name>
</gene>
<evidence type="ECO:0000313" key="2">
    <source>
        <dbReference type="EMBL" id="QLQ33617.1"/>
    </source>
</evidence>
<keyword evidence="3" id="KW-1185">Reference proteome</keyword>
<name>A0A7L6AXC8_9GAMM</name>
<dbReference type="Proteomes" id="UP000510621">
    <property type="component" value="Chromosome"/>
</dbReference>
<feature type="region of interest" description="Disordered" evidence="1">
    <location>
        <begin position="1"/>
        <end position="68"/>
    </location>
</feature>
<feature type="compositionally biased region" description="Basic and acidic residues" evidence="1">
    <location>
        <begin position="13"/>
        <end position="26"/>
    </location>
</feature>
<dbReference type="AlphaFoldDB" id="A0A7L6AXC8"/>
<evidence type="ECO:0000256" key="1">
    <source>
        <dbReference type="SAM" id="MobiDB-lite"/>
    </source>
</evidence>
<dbReference type="EMBL" id="CP059265">
    <property type="protein sequence ID" value="QLQ33617.1"/>
    <property type="molecule type" value="Genomic_DNA"/>
</dbReference>
<feature type="compositionally biased region" description="Polar residues" evidence="1">
    <location>
        <begin position="41"/>
        <end position="52"/>
    </location>
</feature>
<organism evidence="2 3">
    <name type="scientific">Candidatus Thiothrix singaporensis</name>
    <dbReference type="NCBI Taxonomy" id="2799669"/>
    <lineage>
        <taxon>Bacteria</taxon>
        <taxon>Pseudomonadati</taxon>
        <taxon>Pseudomonadota</taxon>
        <taxon>Gammaproteobacteria</taxon>
        <taxon>Thiotrichales</taxon>
        <taxon>Thiotrichaceae</taxon>
        <taxon>Thiothrix</taxon>
    </lineage>
</organism>
<reference evidence="2" key="1">
    <citation type="submission" date="2020-06" db="EMBL/GenBank/DDBJ databases">
        <title>Analysis procedures for assessing recovery of high quality, complete, closed genomes from Nanopore long read metagenome sequencing.</title>
        <authorList>
            <person name="Bessarab I."/>
            <person name="Arumugam K."/>
            <person name="Haryono M."/>
            <person name="Liu X."/>
            <person name="Roy S."/>
            <person name="Zuniga-Montanez R.E."/>
            <person name="Qiu G."/>
            <person name="Drautz-Moses D.I."/>
            <person name="Law Y.Y."/>
            <person name="Wuertz S."/>
            <person name="Lauro F.M."/>
            <person name="Huson D.H."/>
            <person name="Williams R.B."/>
        </authorList>
    </citation>
    <scope>NUCLEOTIDE SEQUENCE [LARGE SCALE GENOMIC DNA]</scope>
    <source>
        <strain evidence="2">SSD2</strain>
    </source>
</reference>
<sequence>MLKSWHYHRKGRKTAESKQSELEQQLKDLQGQYDSLHTRQQDSAAAKTQQPPTALRRSPHLQRQTGAV</sequence>
<proteinExistence type="predicted"/>
<feature type="compositionally biased region" description="Basic residues" evidence="1">
    <location>
        <begin position="1"/>
        <end position="12"/>
    </location>
</feature>